<protein>
    <recommendedName>
        <fullName evidence="4">SMODS and SLOG-associating 2TM effector domain-containing protein</fullName>
    </recommendedName>
</protein>
<sequence>MEGRVWACLVNFKYKSFLVELLYKKYQKREWCISLFLTIASSSSIAGWLIWDELQLLWTIIIATSQAITTIRPLLPYNKYIKELGTKYINLEDLNLQYERFWDRISRGKLNEDDIEEYYYELKKQAIEILKFSDDVFFDVPKKINKQAEDKISVFLKSNYNVKPINDK</sequence>
<feature type="transmembrane region" description="Helical" evidence="1">
    <location>
        <begin position="31"/>
        <end position="50"/>
    </location>
</feature>
<dbReference type="RefSeq" id="WP_408083224.1">
    <property type="nucleotide sequence ID" value="NZ_JBELPZ010000001.1"/>
</dbReference>
<name>A0ABW8YUB8_9FLAO</name>
<evidence type="ECO:0000256" key="1">
    <source>
        <dbReference type="SAM" id="Phobius"/>
    </source>
</evidence>
<comment type="caution">
    <text evidence="2">The sequence shown here is derived from an EMBL/GenBank/DDBJ whole genome shotgun (WGS) entry which is preliminary data.</text>
</comment>
<evidence type="ECO:0000313" key="2">
    <source>
        <dbReference type="EMBL" id="MFL9842992.1"/>
    </source>
</evidence>
<gene>
    <name evidence="2" type="ORF">ABS766_01040</name>
</gene>
<keyword evidence="1" id="KW-1133">Transmembrane helix</keyword>
<dbReference type="EMBL" id="JBELPZ010000001">
    <property type="protein sequence ID" value="MFL9842992.1"/>
    <property type="molecule type" value="Genomic_DNA"/>
</dbReference>
<proteinExistence type="predicted"/>
<accession>A0ABW8YUB8</accession>
<dbReference type="Proteomes" id="UP001629156">
    <property type="component" value="Unassembled WGS sequence"/>
</dbReference>
<evidence type="ECO:0000313" key="3">
    <source>
        <dbReference type="Proteomes" id="UP001629156"/>
    </source>
</evidence>
<feature type="transmembrane region" description="Helical" evidence="1">
    <location>
        <begin position="56"/>
        <end position="75"/>
    </location>
</feature>
<keyword evidence="1" id="KW-0472">Membrane</keyword>
<reference evidence="2 3" key="1">
    <citation type="submission" date="2024-06" db="EMBL/GenBank/DDBJ databases">
        <authorList>
            <person name="Kaempfer P."/>
            <person name="Viver T."/>
        </authorList>
    </citation>
    <scope>NUCLEOTIDE SEQUENCE [LARGE SCALE GENOMIC DNA]</scope>
    <source>
        <strain evidence="2 3">ST-119</strain>
    </source>
</reference>
<organism evidence="2 3">
    <name type="scientific">Flavobacterium rhizosphaerae</name>
    <dbReference type="NCBI Taxonomy" id="3163298"/>
    <lineage>
        <taxon>Bacteria</taxon>
        <taxon>Pseudomonadati</taxon>
        <taxon>Bacteroidota</taxon>
        <taxon>Flavobacteriia</taxon>
        <taxon>Flavobacteriales</taxon>
        <taxon>Flavobacteriaceae</taxon>
        <taxon>Flavobacterium</taxon>
    </lineage>
</organism>
<keyword evidence="3" id="KW-1185">Reference proteome</keyword>
<keyword evidence="1" id="KW-0812">Transmembrane</keyword>
<evidence type="ECO:0008006" key="4">
    <source>
        <dbReference type="Google" id="ProtNLM"/>
    </source>
</evidence>